<feature type="compositionally biased region" description="Basic and acidic residues" evidence="1">
    <location>
        <begin position="8"/>
        <end position="20"/>
    </location>
</feature>
<keyword evidence="3" id="KW-1185">Reference proteome</keyword>
<evidence type="ECO:0000313" key="2">
    <source>
        <dbReference type="EMBL" id="KAL3871158.1"/>
    </source>
</evidence>
<organism evidence="2 3">
    <name type="scientific">Sinanodonta woodiana</name>
    <name type="common">Chinese pond mussel</name>
    <name type="synonym">Anodonta woodiana</name>
    <dbReference type="NCBI Taxonomy" id="1069815"/>
    <lineage>
        <taxon>Eukaryota</taxon>
        <taxon>Metazoa</taxon>
        <taxon>Spiralia</taxon>
        <taxon>Lophotrochozoa</taxon>
        <taxon>Mollusca</taxon>
        <taxon>Bivalvia</taxon>
        <taxon>Autobranchia</taxon>
        <taxon>Heteroconchia</taxon>
        <taxon>Palaeoheterodonta</taxon>
        <taxon>Unionida</taxon>
        <taxon>Unionoidea</taxon>
        <taxon>Unionidae</taxon>
        <taxon>Unioninae</taxon>
        <taxon>Sinanodonta</taxon>
    </lineage>
</organism>
<protein>
    <submittedName>
        <fullName evidence="2">Uncharacterized protein</fullName>
    </submittedName>
</protein>
<reference evidence="2 3" key="1">
    <citation type="submission" date="2024-11" db="EMBL/GenBank/DDBJ databases">
        <title>Chromosome-level genome assembly of the freshwater bivalve Anodonta woodiana.</title>
        <authorList>
            <person name="Chen X."/>
        </authorList>
    </citation>
    <scope>NUCLEOTIDE SEQUENCE [LARGE SCALE GENOMIC DNA]</scope>
    <source>
        <strain evidence="2">MN2024</strain>
        <tissue evidence="2">Gills</tissue>
    </source>
</reference>
<proteinExistence type="predicted"/>
<name>A0ABD3WD59_SINWO</name>
<evidence type="ECO:0000256" key="1">
    <source>
        <dbReference type="SAM" id="MobiDB-lite"/>
    </source>
</evidence>
<sequence length="117" mass="13449">MPPSDQLDANKKQTADEQKQRIVFPESMPKGNCLAQYIRSIHDNTRGLFPSTAGSKRSYIKYKSVTHLSFTGPYGYNEKEEEEEGMVSNSPIDSGFIYNLVLLYILYIRQHNQYAHI</sequence>
<dbReference type="EMBL" id="JBJQND010000007">
    <property type="protein sequence ID" value="KAL3871158.1"/>
    <property type="molecule type" value="Genomic_DNA"/>
</dbReference>
<gene>
    <name evidence="2" type="ORF">ACJMK2_039174</name>
</gene>
<accession>A0ABD3WD59</accession>
<dbReference type="AlphaFoldDB" id="A0ABD3WD59"/>
<evidence type="ECO:0000313" key="3">
    <source>
        <dbReference type="Proteomes" id="UP001634394"/>
    </source>
</evidence>
<comment type="caution">
    <text evidence="2">The sequence shown here is derived from an EMBL/GenBank/DDBJ whole genome shotgun (WGS) entry which is preliminary data.</text>
</comment>
<dbReference type="Proteomes" id="UP001634394">
    <property type="component" value="Unassembled WGS sequence"/>
</dbReference>
<feature type="region of interest" description="Disordered" evidence="1">
    <location>
        <begin position="1"/>
        <end position="20"/>
    </location>
</feature>